<dbReference type="STRING" id="511.UZ73_00610"/>
<protein>
    <recommendedName>
        <fullName evidence="1">AB hydrolase-1 domain-containing protein</fullName>
    </recommendedName>
</protein>
<name>A0A2U2BPR9_ALCFA</name>
<evidence type="ECO:0000259" key="1">
    <source>
        <dbReference type="Pfam" id="PF00561"/>
    </source>
</evidence>
<evidence type="ECO:0000313" key="2">
    <source>
        <dbReference type="EMBL" id="PWE15985.1"/>
    </source>
</evidence>
<dbReference type="AlphaFoldDB" id="A0A2U2BPR9"/>
<accession>A0A2U2BPR9</accession>
<sequence length="276" mass="30456">MMKRVSTQHLMLSDGAELYYAEIGQPSASRPSVLMLHSLFFNGGMFLPVIQALQNEWHIICPDHRNQGLSTAGQKPATMHQLAQDYAFLAQALRISSLHVVGSSMGGYVAQELMQCAPQLVRSAVLSCCTSMAEQQKERFDQLEAQLRRDGGAPYVSALLQTMFGDAFLASTDLAAQAQQEQWRDYFTHLPPSIANSVNGVFARPDYQSLLAGNTTPHLLISGALDRAKKPADMEHMHSLLPDSTHTVFEQSGHTAPVEVPEAFALQIENFWNQVN</sequence>
<dbReference type="InterPro" id="IPR029058">
    <property type="entry name" value="AB_hydrolase_fold"/>
</dbReference>
<dbReference type="Gene3D" id="3.40.50.1820">
    <property type="entry name" value="alpha/beta hydrolase"/>
    <property type="match status" value="1"/>
</dbReference>
<dbReference type="RefSeq" id="WP_109088472.1">
    <property type="nucleotide sequence ID" value="NZ_CP190004.1"/>
</dbReference>
<dbReference type="PANTHER" id="PTHR43798">
    <property type="entry name" value="MONOACYLGLYCEROL LIPASE"/>
    <property type="match status" value="1"/>
</dbReference>
<dbReference type="SUPFAM" id="SSF53474">
    <property type="entry name" value="alpha/beta-Hydrolases"/>
    <property type="match status" value="1"/>
</dbReference>
<dbReference type="InterPro" id="IPR050266">
    <property type="entry name" value="AB_hydrolase_sf"/>
</dbReference>
<reference evidence="2 3" key="2">
    <citation type="submission" date="2018-05" db="EMBL/GenBank/DDBJ databases">
        <authorList>
            <person name="Lanie J.A."/>
            <person name="Ng W.-L."/>
            <person name="Kazmierczak K.M."/>
            <person name="Andrzejewski T.M."/>
            <person name="Davidsen T.M."/>
            <person name="Wayne K.J."/>
            <person name="Tettelin H."/>
            <person name="Glass J.I."/>
            <person name="Rusch D."/>
            <person name="Podicherti R."/>
            <person name="Tsui H.-C.T."/>
            <person name="Winkler M.E."/>
        </authorList>
    </citation>
    <scope>NUCLEOTIDE SEQUENCE [LARGE SCALE GENOMIC DNA]</scope>
    <source>
        <strain evidence="2 3">YBY</strain>
    </source>
</reference>
<proteinExistence type="predicted"/>
<comment type="caution">
    <text evidence="2">The sequence shown here is derived from an EMBL/GenBank/DDBJ whole genome shotgun (WGS) entry which is preliminary data.</text>
</comment>
<dbReference type="Pfam" id="PF00561">
    <property type="entry name" value="Abhydrolase_1"/>
    <property type="match status" value="1"/>
</dbReference>
<organism evidence="2 3">
    <name type="scientific">Alcaligenes faecalis</name>
    <dbReference type="NCBI Taxonomy" id="511"/>
    <lineage>
        <taxon>Bacteria</taxon>
        <taxon>Pseudomonadati</taxon>
        <taxon>Pseudomonadota</taxon>
        <taxon>Betaproteobacteria</taxon>
        <taxon>Burkholderiales</taxon>
        <taxon>Alcaligenaceae</taxon>
        <taxon>Alcaligenes</taxon>
    </lineage>
</organism>
<dbReference type="EMBL" id="QEXO01000001">
    <property type="protein sequence ID" value="PWE15985.1"/>
    <property type="molecule type" value="Genomic_DNA"/>
</dbReference>
<evidence type="ECO:0000313" key="3">
    <source>
        <dbReference type="Proteomes" id="UP000245216"/>
    </source>
</evidence>
<feature type="domain" description="AB hydrolase-1" evidence="1">
    <location>
        <begin position="31"/>
        <end position="257"/>
    </location>
</feature>
<gene>
    <name evidence="2" type="ORF">DF183_04460</name>
</gene>
<reference evidence="2 3" key="1">
    <citation type="submission" date="2018-05" db="EMBL/GenBank/DDBJ databases">
        <title>Genome Sequence of an Efficient Indole-Degrading Bacterium, Alcaligenes sp.YBY.</title>
        <authorList>
            <person name="Yang B."/>
        </authorList>
    </citation>
    <scope>NUCLEOTIDE SEQUENCE [LARGE SCALE GENOMIC DNA]</scope>
    <source>
        <strain evidence="2 3">YBY</strain>
    </source>
</reference>
<dbReference type="InterPro" id="IPR000073">
    <property type="entry name" value="AB_hydrolase_1"/>
</dbReference>
<dbReference type="Proteomes" id="UP000245216">
    <property type="component" value="Unassembled WGS sequence"/>
</dbReference>